<dbReference type="InterPro" id="IPR000157">
    <property type="entry name" value="TIR_dom"/>
</dbReference>
<dbReference type="AlphaFoldDB" id="A0A7W7T2Q2"/>
<dbReference type="Proteomes" id="UP000542674">
    <property type="component" value="Unassembled WGS sequence"/>
</dbReference>
<dbReference type="SUPFAM" id="SSF52200">
    <property type="entry name" value="Toll/Interleukin receptor TIR domain"/>
    <property type="match status" value="1"/>
</dbReference>
<organism evidence="2 3">
    <name type="scientific">Saccharothrix violaceirubra</name>
    <dbReference type="NCBI Taxonomy" id="413306"/>
    <lineage>
        <taxon>Bacteria</taxon>
        <taxon>Bacillati</taxon>
        <taxon>Actinomycetota</taxon>
        <taxon>Actinomycetes</taxon>
        <taxon>Pseudonocardiales</taxon>
        <taxon>Pseudonocardiaceae</taxon>
        <taxon>Saccharothrix</taxon>
    </lineage>
</organism>
<feature type="domain" description="TIR" evidence="1">
    <location>
        <begin position="3"/>
        <end position="99"/>
    </location>
</feature>
<comment type="caution">
    <text evidence="2">The sequence shown here is derived from an EMBL/GenBank/DDBJ whole genome shotgun (WGS) entry which is preliminary data.</text>
</comment>
<evidence type="ECO:0000313" key="3">
    <source>
        <dbReference type="Proteomes" id="UP000542674"/>
    </source>
</evidence>
<name>A0A7W7T2Q2_9PSEU</name>
<gene>
    <name evidence="2" type="ORF">F4559_002874</name>
</gene>
<dbReference type="Pfam" id="PF13676">
    <property type="entry name" value="TIR_2"/>
    <property type="match status" value="1"/>
</dbReference>
<evidence type="ECO:0000313" key="2">
    <source>
        <dbReference type="EMBL" id="MBB4965515.1"/>
    </source>
</evidence>
<evidence type="ECO:0000259" key="1">
    <source>
        <dbReference type="Pfam" id="PF13676"/>
    </source>
</evidence>
<protein>
    <recommendedName>
        <fullName evidence="1">TIR domain-containing protein</fullName>
    </recommendedName>
</protein>
<dbReference type="EMBL" id="JACHJS010000001">
    <property type="protein sequence ID" value="MBB4965515.1"/>
    <property type="molecule type" value="Genomic_DNA"/>
</dbReference>
<proteinExistence type="predicted"/>
<sequence>MRVFLSFAKKDAKVADRLWKLLDEATAVDRVYEFRLWRFDEAILIGDDWDTRIRQALAVSELGVLALSNAFLGSGYITGVELPALVDVPGKHAFPLALRPVGDHTDWKGLDAKQIHGFRKPFEQVRGAARRDEWVNALVDQFHRVLTRDGKVA</sequence>
<dbReference type="Gene3D" id="3.40.50.10140">
    <property type="entry name" value="Toll/interleukin-1 receptor homology (TIR) domain"/>
    <property type="match status" value="1"/>
</dbReference>
<reference evidence="2 3" key="1">
    <citation type="submission" date="2020-08" db="EMBL/GenBank/DDBJ databases">
        <title>Sequencing the genomes of 1000 actinobacteria strains.</title>
        <authorList>
            <person name="Klenk H.-P."/>
        </authorList>
    </citation>
    <scope>NUCLEOTIDE SEQUENCE [LARGE SCALE GENOMIC DNA]</scope>
    <source>
        <strain evidence="2 3">DSM 45084</strain>
    </source>
</reference>
<dbReference type="RefSeq" id="WP_184669089.1">
    <property type="nucleotide sequence ID" value="NZ_BAABAI010000044.1"/>
</dbReference>
<accession>A0A7W7T2Q2</accession>
<dbReference type="GO" id="GO:0007165">
    <property type="term" value="P:signal transduction"/>
    <property type="evidence" value="ECO:0007669"/>
    <property type="project" value="InterPro"/>
</dbReference>
<dbReference type="InterPro" id="IPR035897">
    <property type="entry name" value="Toll_tir_struct_dom_sf"/>
</dbReference>
<keyword evidence="3" id="KW-1185">Reference proteome</keyword>